<comment type="caution">
    <text evidence="9">The sequence shown here is derived from an EMBL/GenBank/DDBJ whole genome shotgun (WGS) entry which is preliminary data.</text>
</comment>
<evidence type="ECO:0000313" key="9">
    <source>
        <dbReference type="EMBL" id="CAH0110265.1"/>
    </source>
</evidence>
<feature type="signal peptide" evidence="7">
    <location>
        <begin position="1"/>
        <end position="21"/>
    </location>
</feature>
<feature type="compositionally biased region" description="Low complexity" evidence="6">
    <location>
        <begin position="232"/>
        <end position="267"/>
    </location>
</feature>
<dbReference type="SUPFAM" id="SSF57625">
    <property type="entry name" value="Invertebrate chitin-binding proteins"/>
    <property type="match status" value="8"/>
</dbReference>
<evidence type="ECO:0000256" key="7">
    <source>
        <dbReference type="SAM" id="SignalP"/>
    </source>
</evidence>
<dbReference type="InterPro" id="IPR036508">
    <property type="entry name" value="Chitin-bd_dom_sf"/>
</dbReference>
<dbReference type="PROSITE" id="PS50940">
    <property type="entry name" value="CHIT_BIND_II"/>
    <property type="match status" value="7"/>
</dbReference>
<evidence type="ECO:0000256" key="2">
    <source>
        <dbReference type="ARBA" id="ARBA00022729"/>
    </source>
</evidence>
<dbReference type="Proteomes" id="UP000789390">
    <property type="component" value="Unassembled WGS sequence"/>
</dbReference>
<feature type="region of interest" description="Disordered" evidence="6">
    <location>
        <begin position="230"/>
        <end position="267"/>
    </location>
</feature>
<evidence type="ECO:0000256" key="6">
    <source>
        <dbReference type="SAM" id="MobiDB-lite"/>
    </source>
</evidence>
<dbReference type="PANTHER" id="PTHR23301">
    <property type="entry name" value="CHITIN BINDING PERITROPHIN-A"/>
    <property type="match status" value="1"/>
</dbReference>
<feature type="region of interest" description="Disordered" evidence="6">
    <location>
        <begin position="484"/>
        <end position="544"/>
    </location>
</feature>
<gene>
    <name evidence="9" type="ORF">DGAL_LOCUS13828</name>
</gene>
<keyword evidence="5" id="KW-0325">Glycoprotein</keyword>
<feature type="domain" description="Chitin-binding type-2" evidence="8">
    <location>
        <begin position="119"/>
        <end position="175"/>
    </location>
</feature>
<feature type="domain" description="Chitin-binding type-2" evidence="8">
    <location>
        <begin position="176"/>
        <end position="232"/>
    </location>
</feature>
<evidence type="ECO:0000256" key="4">
    <source>
        <dbReference type="ARBA" id="ARBA00023157"/>
    </source>
</evidence>
<feature type="chain" id="PRO_5035307113" description="Chitin-binding type-2 domain-containing protein" evidence="7">
    <location>
        <begin position="22"/>
        <end position="706"/>
    </location>
</feature>
<dbReference type="InterPro" id="IPR051940">
    <property type="entry name" value="Chitin_bind-dev_reg"/>
</dbReference>
<evidence type="ECO:0000313" key="10">
    <source>
        <dbReference type="Proteomes" id="UP000789390"/>
    </source>
</evidence>
<feature type="domain" description="Chitin-binding type-2" evidence="8">
    <location>
        <begin position="420"/>
        <end position="480"/>
    </location>
</feature>
<dbReference type="GO" id="GO:0008061">
    <property type="term" value="F:chitin binding"/>
    <property type="evidence" value="ECO:0007669"/>
    <property type="project" value="UniProtKB-KW"/>
</dbReference>
<evidence type="ECO:0000256" key="5">
    <source>
        <dbReference type="ARBA" id="ARBA00023180"/>
    </source>
</evidence>
<reference evidence="9" key="1">
    <citation type="submission" date="2021-11" db="EMBL/GenBank/DDBJ databases">
        <authorList>
            <person name="Schell T."/>
        </authorList>
    </citation>
    <scope>NUCLEOTIDE SEQUENCE</scope>
    <source>
        <strain evidence="9">M5</strain>
    </source>
</reference>
<evidence type="ECO:0000259" key="8">
    <source>
        <dbReference type="PROSITE" id="PS50940"/>
    </source>
</evidence>
<dbReference type="EMBL" id="CAKKLH010000302">
    <property type="protein sequence ID" value="CAH0110265.1"/>
    <property type="molecule type" value="Genomic_DNA"/>
</dbReference>
<dbReference type="InterPro" id="IPR002557">
    <property type="entry name" value="Chitin-bd_dom"/>
</dbReference>
<sequence length="706" mass="76354">MTKKFVIIALFLLNVCEGILGTNVKISTKQECNSTAVFDPATNLDTISLRIPKRQGREDEFVCPNAETDFYPADPFCTGFYYTCVNSVAYLQECPGTPGVTAFDPVTKICEPIECAFCYFTCPASSGFFAVPGTCGSDYYICVGNQVAIGTCPLDSLFDPVLLKCEPAGDVSCSQQFTCPSSDGVFAYPEVCSTFYYLCTGGQSSIQYCPGGSIFDPETLNCVLNENASCSPGETPRTTTTTSTTTTPTTTTTPATTTTTETSTTPAGPFSCQSAGSFPYPGNCSLYYICTADGADPIAVPCPSGLVYNPETTYCDNPENVPGCAITDLYEFVNEDEKYNYLKRGQKSDLVNKGFNCPNDDGLFPHELSSKHYFACVGGISYPKVCAGVTVFDPIKSSCLGLCLDNNHSPFKTVQNRADEFVCPPGEEGFFYAEVCTQYYYYCTADGGQYLLECPAGTVFDPFQPGQPACASPENAVCKDPMATTTTTDLTTEPLTTTQESTEESTTYTSKSSTTTNEPTTTETTKTSTTTQSTTPYSTTTRSPNTCGNYSTTNSFTCPDSNGQYPYDSCSSLYWQCSNGNAYLNCCPSNLVYNPALKVCDYYYNVPGCSALKYATGDQDQPENQIKLEWNSGRDSLVSGHSSDSEIPSNIFKCHQDGFFSTDVGNPCSSDYVSCVSGIAYHRVCPFDDLFDTTSRICKKAHLVSC</sequence>
<proteinExistence type="predicted"/>
<keyword evidence="2 7" id="KW-0732">Signal</keyword>
<feature type="domain" description="Chitin-binding type-2" evidence="8">
    <location>
        <begin position="60"/>
        <end position="110"/>
    </location>
</feature>
<keyword evidence="1" id="KW-0147">Chitin-binding</keyword>
<dbReference type="Pfam" id="PF01607">
    <property type="entry name" value="CBM_14"/>
    <property type="match status" value="7"/>
</dbReference>
<dbReference type="AlphaFoldDB" id="A0A8J2S6F2"/>
<accession>A0A8J2S6F2</accession>
<evidence type="ECO:0000256" key="3">
    <source>
        <dbReference type="ARBA" id="ARBA00022737"/>
    </source>
</evidence>
<organism evidence="9 10">
    <name type="scientific">Daphnia galeata</name>
    <dbReference type="NCBI Taxonomy" id="27404"/>
    <lineage>
        <taxon>Eukaryota</taxon>
        <taxon>Metazoa</taxon>
        <taxon>Ecdysozoa</taxon>
        <taxon>Arthropoda</taxon>
        <taxon>Crustacea</taxon>
        <taxon>Branchiopoda</taxon>
        <taxon>Diplostraca</taxon>
        <taxon>Cladocera</taxon>
        <taxon>Anomopoda</taxon>
        <taxon>Daphniidae</taxon>
        <taxon>Daphnia</taxon>
    </lineage>
</organism>
<dbReference type="Gene3D" id="2.170.140.10">
    <property type="entry name" value="Chitin binding domain"/>
    <property type="match status" value="6"/>
</dbReference>
<feature type="domain" description="Chitin-binding type-2" evidence="8">
    <location>
        <begin position="555"/>
        <end position="611"/>
    </location>
</feature>
<evidence type="ECO:0000256" key="1">
    <source>
        <dbReference type="ARBA" id="ARBA00022669"/>
    </source>
</evidence>
<dbReference type="OrthoDB" id="6358444at2759"/>
<dbReference type="GO" id="GO:0005576">
    <property type="term" value="C:extracellular region"/>
    <property type="evidence" value="ECO:0007669"/>
    <property type="project" value="InterPro"/>
</dbReference>
<protein>
    <recommendedName>
        <fullName evidence="8">Chitin-binding type-2 domain-containing protein</fullName>
    </recommendedName>
</protein>
<feature type="domain" description="Chitin-binding type-2" evidence="8">
    <location>
        <begin position="651"/>
        <end position="706"/>
    </location>
</feature>
<dbReference type="SMART" id="SM00494">
    <property type="entry name" value="ChtBD2"/>
    <property type="match status" value="8"/>
</dbReference>
<keyword evidence="3" id="KW-0677">Repeat</keyword>
<feature type="domain" description="Chitin-binding type-2" evidence="8">
    <location>
        <begin position="269"/>
        <end position="326"/>
    </location>
</feature>
<keyword evidence="4" id="KW-1015">Disulfide bond</keyword>
<dbReference type="PANTHER" id="PTHR23301:SF0">
    <property type="entry name" value="CHITIN-BINDING TYPE-2 DOMAIN-CONTAINING PROTEIN-RELATED"/>
    <property type="match status" value="1"/>
</dbReference>
<keyword evidence="10" id="KW-1185">Reference proteome</keyword>
<name>A0A8J2S6F2_9CRUS</name>